<dbReference type="Proteomes" id="UP000009173">
    <property type="component" value="Chromosome"/>
</dbReference>
<dbReference type="HOGENOM" id="CLU_114461_0_0_7"/>
<dbReference type="RefSeq" id="WP_010937937.1">
    <property type="nucleotide sequence ID" value="NC_008751.1"/>
</dbReference>
<sequence length="188" mass="20810">MDMPHSTTHDASPAPCQRCGMAGATCCTIDPTDASLCFPVSRSEWERIVDHCDKRGGFATEPNTRPFVDNLIRLFPGEAREIERLFPPHGFHLRLAVDAKGNCAFLGPEGCTLPREVRPWYCLVFPFWLQGGRIAIFTPSGCVAVREGRTVPGCLALMNFTARDVRRLAGRLRLAWGLPPLDENGETL</sequence>
<dbReference type="KEGG" id="dvl:Dvul_2325"/>
<evidence type="ECO:0008006" key="3">
    <source>
        <dbReference type="Google" id="ProtNLM"/>
    </source>
</evidence>
<protein>
    <recommendedName>
        <fullName evidence="3">YkgJ family cysteine cluster protein</fullName>
    </recommendedName>
</protein>
<dbReference type="EMBL" id="CP000527">
    <property type="protein sequence ID" value="ABM29341.1"/>
    <property type="molecule type" value="Genomic_DNA"/>
</dbReference>
<organism evidence="1 2">
    <name type="scientific">Nitratidesulfovibrio vulgaris (strain DP4)</name>
    <name type="common">Desulfovibrio vulgaris</name>
    <dbReference type="NCBI Taxonomy" id="391774"/>
    <lineage>
        <taxon>Bacteria</taxon>
        <taxon>Pseudomonadati</taxon>
        <taxon>Thermodesulfobacteriota</taxon>
        <taxon>Desulfovibrionia</taxon>
        <taxon>Desulfovibrionales</taxon>
        <taxon>Desulfovibrionaceae</taxon>
        <taxon>Nitratidesulfovibrio</taxon>
    </lineage>
</organism>
<name>A0A0H3AA86_NITV4</name>
<gene>
    <name evidence="1" type="ordered locus">Dvul_2325</name>
</gene>
<dbReference type="AlphaFoldDB" id="A0A0H3AA86"/>
<evidence type="ECO:0000313" key="1">
    <source>
        <dbReference type="EMBL" id="ABM29341.1"/>
    </source>
</evidence>
<proteinExistence type="predicted"/>
<accession>A0A0H3AA86</accession>
<evidence type="ECO:0000313" key="2">
    <source>
        <dbReference type="Proteomes" id="UP000009173"/>
    </source>
</evidence>
<reference evidence="2" key="1">
    <citation type="journal article" date="2009" name="Environ. Microbiol.">
        <title>Contribution of mobile genetic elements to Desulfovibrio vulgaris genome plasticity.</title>
        <authorList>
            <person name="Walker C.B."/>
            <person name="Stolyar S."/>
            <person name="Chivian D."/>
            <person name="Pinel N."/>
            <person name="Gabster J.A."/>
            <person name="Dehal P.S."/>
            <person name="He Z."/>
            <person name="Yang Z.K."/>
            <person name="Yen H.C."/>
            <person name="Zhou J."/>
            <person name="Wall J.D."/>
            <person name="Hazen T.C."/>
            <person name="Arkin A.P."/>
            <person name="Stahl D.A."/>
        </authorList>
    </citation>
    <scope>NUCLEOTIDE SEQUENCE [LARGE SCALE GENOMIC DNA]</scope>
    <source>
        <strain evidence="2">DP4</strain>
    </source>
</reference>